<dbReference type="OrthoDB" id="2429086at2759"/>
<evidence type="ECO:0000313" key="1">
    <source>
        <dbReference type="EMBL" id="CAG8579597.1"/>
    </source>
</evidence>
<dbReference type="AlphaFoldDB" id="A0A9N9BTW7"/>
<dbReference type="EMBL" id="CAJVPQ010002011">
    <property type="protein sequence ID" value="CAG8579597.1"/>
    <property type="molecule type" value="Genomic_DNA"/>
</dbReference>
<name>A0A9N9BTW7_9GLOM</name>
<sequence length="84" mass="9657">MKENNQMTLPNVTLNIQSSLVITNPFCRVWFVPRQVTEVDIIGILQDSRDEVVREPEGTLPKYHKYTIGVIVIPSDENFTIQAR</sequence>
<dbReference type="Proteomes" id="UP000789570">
    <property type="component" value="Unassembled WGS sequence"/>
</dbReference>
<evidence type="ECO:0000313" key="2">
    <source>
        <dbReference type="Proteomes" id="UP000789570"/>
    </source>
</evidence>
<proteinExistence type="predicted"/>
<protein>
    <submittedName>
        <fullName evidence="1">88_t:CDS:1</fullName>
    </submittedName>
</protein>
<accession>A0A9N9BTW7</accession>
<keyword evidence="2" id="KW-1185">Reference proteome</keyword>
<gene>
    <name evidence="1" type="ORF">FCALED_LOCUS7526</name>
</gene>
<comment type="caution">
    <text evidence="1">The sequence shown here is derived from an EMBL/GenBank/DDBJ whole genome shotgun (WGS) entry which is preliminary data.</text>
</comment>
<reference evidence="1" key="1">
    <citation type="submission" date="2021-06" db="EMBL/GenBank/DDBJ databases">
        <authorList>
            <person name="Kallberg Y."/>
            <person name="Tangrot J."/>
            <person name="Rosling A."/>
        </authorList>
    </citation>
    <scope>NUCLEOTIDE SEQUENCE</scope>
    <source>
        <strain evidence="1">UK204</strain>
    </source>
</reference>
<organism evidence="1 2">
    <name type="scientific">Funneliformis caledonium</name>
    <dbReference type="NCBI Taxonomy" id="1117310"/>
    <lineage>
        <taxon>Eukaryota</taxon>
        <taxon>Fungi</taxon>
        <taxon>Fungi incertae sedis</taxon>
        <taxon>Mucoromycota</taxon>
        <taxon>Glomeromycotina</taxon>
        <taxon>Glomeromycetes</taxon>
        <taxon>Glomerales</taxon>
        <taxon>Glomeraceae</taxon>
        <taxon>Funneliformis</taxon>
    </lineage>
</organism>